<dbReference type="InterPro" id="IPR010690">
    <property type="entry name" value="YqfD"/>
</dbReference>
<dbReference type="NCBIfam" id="TIGR02876">
    <property type="entry name" value="spore_yqfD"/>
    <property type="match status" value="1"/>
</dbReference>
<keyword evidence="3" id="KW-1185">Reference proteome</keyword>
<reference evidence="3" key="1">
    <citation type="journal article" date="2019" name="Int. J. Syst. Evol. Microbiol.">
        <title>The Global Catalogue of Microorganisms (GCM) 10K type strain sequencing project: providing services to taxonomists for standard genome sequencing and annotation.</title>
        <authorList>
            <consortium name="The Broad Institute Genomics Platform"/>
            <consortium name="The Broad Institute Genome Sequencing Center for Infectious Disease"/>
            <person name="Wu L."/>
            <person name="Ma J."/>
        </authorList>
    </citation>
    <scope>NUCLEOTIDE SEQUENCE [LARGE SCALE GENOMIC DNA]</scope>
    <source>
        <strain evidence="3">CCUG 37865</strain>
    </source>
</reference>
<protein>
    <submittedName>
        <fullName evidence="2">Sporulation protein YqfD</fullName>
    </submittedName>
</protein>
<comment type="caution">
    <text evidence="2">The sequence shown here is derived from an EMBL/GenBank/DDBJ whole genome shotgun (WGS) entry which is preliminary data.</text>
</comment>
<dbReference type="Pfam" id="PF06898">
    <property type="entry name" value="YqfD"/>
    <property type="match status" value="1"/>
</dbReference>
<dbReference type="PIRSF" id="PIRSF029895">
    <property type="entry name" value="SpoIV"/>
    <property type="match status" value="1"/>
</dbReference>
<gene>
    <name evidence="2" type="primary">yqfD</name>
    <name evidence="2" type="ORF">ACFOY7_13985</name>
</gene>
<organism evidence="2 3">
    <name type="scientific">Gracilibacillus xinjiangensis</name>
    <dbReference type="NCBI Taxonomy" id="1193282"/>
    <lineage>
        <taxon>Bacteria</taxon>
        <taxon>Bacillati</taxon>
        <taxon>Bacillota</taxon>
        <taxon>Bacilli</taxon>
        <taxon>Bacillales</taxon>
        <taxon>Bacillaceae</taxon>
        <taxon>Gracilibacillus</taxon>
    </lineage>
</organism>
<name>A0ABV8WXK0_9BACI</name>
<keyword evidence="1" id="KW-1133">Transmembrane helix</keyword>
<evidence type="ECO:0000313" key="2">
    <source>
        <dbReference type="EMBL" id="MFC4404179.1"/>
    </source>
</evidence>
<evidence type="ECO:0000256" key="1">
    <source>
        <dbReference type="SAM" id="Phobius"/>
    </source>
</evidence>
<proteinExistence type="predicted"/>
<dbReference type="RefSeq" id="WP_390252715.1">
    <property type="nucleotide sequence ID" value="NZ_JBHSDT010000008.1"/>
</dbReference>
<evidence type="ECO:0000313" key="3">
    <source>
        <dbReference type="Proteomes" id="UP001595882"/>
    </source>
</evidence>
<sequence length="409" mass="47497">MFYKKKNWFSGTITIKVIGDYPELFFDLCTRNGIHVWDIKKMDRTTCVGDIDLKDLSKLRKIKRKTIHKIYFEAKQGFPFLLKHTLYQKPLLIGFMIAVCFIFLLSNMVWRVNVVGLDEELENKVFEQLDSYGVSPGNFQWNIESPGDIQNQLIKDIPELLWIGVTKNGTAYHLEGVEKTRVDIEEEGVPGHLVATKEGVIVDIYAEKGQPLVKVNDVVEKGDILISAYLNDKEVEGDEEKEEKKETDKQSPLIAKGEVIAKVWYRSTITIPVKDSYDVLTGESSVKHYFNVFDFLIPVWNFRNPSYKEVQMETEEKEFYFLNWKLPVSYVKQTILEKEEILEERTIEAAKSLAKEQAVRRLKQMIPLNAKIEDEKVLHEREENGKVKLTIYYTVLEDITKRQPLTQGD</sequence>
<keyword evidence="1" id="KW-0812">Transmembrane</keyword>
<accession>A0ABV8WXK0</accession>
<feature type="transmembrane region" description="Helical" evidence="1">
    <location>
        <begin position="91"/>
        <end position="110"/>
    </location>
</feature>
<dbReference type="Proteomes" id="UP001595882">
    <property type="component" value="Unassembled WGS sequence"/>
</dbReference>
<keyword evidence="1" id="KW-0472">Membrane</keyword>
<dbReference type="EMBL" id="JBHSDT010000008">
    <property type="protein sequence ID" value="MFC4404179.1"/>
    <property type="molecule type" value="Genomic_DNA"/>
</dbReference>